<evidence type="ECO:0000313" key="3">
    <source>
        <dbReference type="EMBL" id="TQV87446.1"/>
    </source>
</evidence>
<name>A0A545UDA5_9GAMM</name>
<dbReference type="GO" id="GO:0005576">
    <property type="term" value="C:extracellular region"/>
    <property type="evidence" value="ECO:0007669"/>
    <property type="project" value="InterPro"/>
</dbReference>
<organism evidence="3 4">
    <name type="scientific">Aliikangiella coralliicola</name>
    <dbReference type="NCBI Taxonomy" id="2592383"/>
    <lineage>
        <taxon>Bacteria</taxon>
        <taxon>Pseudomonadati</taxon>
        <taxon>Pseudomonadota</taxon>
        <taxon>Gammaproteobacteria</taxon>
        <taxon>Oceanospirillales</taxon>
        <taxon>Pleioneaceae</taxon>
        <taxon>Aliikangiella</taxon>
    </lineage>
</organism>
<accession>A0A545UDA5</accession>
<dbReference type="AlphaFoldDB" id="A0A545UDA5"/>
<dbReference type="GO" id="GO:0004553">
    <property type="term" value="F:hydrolase activity, hydrolyzing O-glycosyl compounds"/>
    <property type="evidence" value="ECO:0007669"/>
    <property type="project" value="InterPro"/>
</dbReference>
<dbReference type="GO" id="GO:0005975">
    <property type="term" value="P:carbohydrate metabolic process"/>
    <property type="evidence" value="ECO:0007669"/>
    <property type="project" value="InterPro"/>
</dbReference>
<evidence type="ECO:0000256" key="1">
    <source>
        <dbReference type="ARBA" id="ARBA00022801"/>
    </source>
</evidence>
<evidence type="ECO:0000259" key="2">
    <source>
        <dbReference type="SMART" id="SM00495"/>
    </source>
</evidence>
<dbReference type="EMBL" id="VIKS01000008">
    <property type="protein sequence ID" value="TQV87446.1"/>
    <property type="molecule type" value="Genomic_DNA"/>
</dbReference>
<keyword evidence="1" id="KW-0378">Hydrolase</keyword>
<protein>
    <recommendedName>
        <fullName evidence="2">Chitin-binding type-3 domain-containing protein</fullName>
    </recommendedName>
</protein>
<sequence length="465" mass="52905">MGVWYVKGDDQIYFKADSGCSEQSFNFPNRNLTEIHWDSENLALWAFDQIAGDLLRLNWSGELEQIHNLTQNNQQIQINGLSSYDGNLWLLTDEAPGQFVYELSTSDDLATQRSWKIELAGETDYTDIQVFDKYSAFISRSSDSDATIIQVKDKSAYTGDGPLSNTGQLSMLNTHDLPDEIRQPSGIYPRLDGGWWVATDQAEVFELTADFSEIRARVKLEFEDIVCNQGCIEMVVSTDGSSFYAISDSKQVVHYQQYGSDYQKAAEFSLEISPDQDFAGIAYNPDSENFYMVNNSVDEFEQDTLYVLDKNWQVQQQFPLSFNGNIIEEANEYNAEGIAYSNNKLYLLSAAFTEILVLSTEGAIEQVIDFSQDPISEPSDLSVIDNQLWMIGDNERNEPTAPVAVFSLPDQYCGFKPWLADKIYTRGDKVVKDGFIYRAKWWTIGDDPSKQYPWSVWKKIRRCGN</sequence>
<dbReference type="OrthoDB" id="6287392at2"/>
<dbReference type="CDD" id="cd12215">
    <property type="entry name" value="ChiC_BD"/>
    <property type="match status" value="1"/>
</dbReference>
<dbReference type="InterPro" id="IPR036573">
    <property type="entry name" value="CBM_sf_5/12"/>
</dbReference>
<reference evidence="3 4" key="1">
    <citation type="submission" date="2019-07" db="EMBL/GenBank/DDBJ databases">
        <title>Draft genome for Aliikangiella sp. M105.</title>
        <authorList>
            <person name="Wang G."/>
        </authorList>
    </citation>
    <scope>NUCLEOTIDE SEQUENCE [LARGE SCALE GENOMIC DNA]</scope>
    <source>
        <strain evidence="3 4">M105</strain>
    </source>
</reference>
<dbReference type="GO" id="GO:0030246">
    <property type="term" value="F:carbohydrate binding"/>
    <property type="evidence" value="ECO:0007669"/>
    <property type="project" value="InterPro"/>
</dbReference>
<gene>
    <name evidence="3" type="ORF">FLL46_12395</name>
</gene>
<comment type="caution">
    <text evidence="3">The sequence shown here is derived from an EMBL/GenBank/DDBJ whole genome shotgun (WGS) entry which is preliminary data.</text>
</comment>
<feature type="domain" description="Chitin-binding type-3" evidence="2">
    <location>
        <begin position="415"/>
        <end position="460"/>
    </location>
</feature>
<dbReference type="InterPro" id="IPR011044">
    <property type="entry name" value="Quino_amine_DH_bsu"/>
</dbReference>
<evidence type="ECO:0000313" key="4">
    <source>
        <dbReference type="Proteomes" id="UP000315439"/>
    </source>
</evidence>
<dbReference type="SMART" id="SM00495">
    <property type="entry name" value="ChtBD3"/>
    <property type="match status" value="1"/>
</dbReference>
<keyword evidence="4" id="KW-1185">Reference proteome</keyword>
<dbReference type="Gene3D" id="2.10.10.20">
    <property type="entry name" value="Carbohydrate-binding module superfamily 5/12"/>
    <property type="match status" value="1"/>
</dbReference>
<dbReference type="Proteomes" id="UP000315439">
    <property type="component" value="Unassembled WGS sequence"/>
</dbReference>
<proteinExistence type="predicted"/>
<dbReference type="SUPFAM" id="SSF50969">
    <property type="entry name" value="YVTN repeat-like/Quinoprotein amine dehydrogenase"/>
    <property type="match status" value="1"/>
</dbReference>
<dbReference type="SUPFAM" id="SSF51055">
    <property type="entry name" value="Carbohydrate binding domain"/>
    <property type="match status" value="1"/>
</dbReference>
<dbReference type="InterPro" id="IPR003610">
    <property type="entry name" value="CBM5/12"/>
</dbReference>